<dbReference type="Gene3D" id="3.30.1330.40">
    <property type="entry name" value="RutC-like"/>
    <property type="match status" value="1"/>
</dbReference>
<dbReference type="EMBL" id="CP150951">
    <property type="protein sequence ID" value="WZC50099.1"/>
    <property type="molecule type" value="Genomic_DNA"/>
</dbReference>
<name>A0ABZ2V9X8_9RHOB</name>
<dbReference type="InterPro" id="IPR035959">
    <property type="entry name" value="RutC-like_sf"/>
</dbReference>
<gene>
    <name evidence="2" type="ORF">AABB29_05490</name>
</gene>
<dbReference type="PANTHER" id="PTHR43760">
    <property type="entry name" value="ENDORIBONUCLEASE-RELATED"/>
    <property type="match status" value="1"/>
</dbReference>
<dbReference type="RefSeq" id="WP_341368209.1">
    <property type="nucleotide sequence ID" value="NZ_CP150951.2"/>
</dbReference>
<dbReference type="SUPFAM" id="SSF55298">
    <property type="entry name" value="YjgF-like"/>
    <property type="match status" value="1"/>
</dbReference>
<evidence type="ECO:0000313" key="2">
    <source>
        <dbReference type="EMBL" id="WZC50099.1"/>
    </source>
</evidence>
<protein>
    <submittedName>
        <fullName evidence="2">RidA family protein</fullName>
    </submittedName>
</protein>
<dbReference type="Proteomes" id="UP001440612">
    <property type="component" value="Chromosome"/>
</dbReference>
<organism evidence="2 3">
    <name type="scientific">Yoonia phaeophyticola</name>
    <dbReference type="NCBI Taxonomy" id="3137369"/>
    <lineage>
        <taxon>Bacteria</taxon>
        <taxon>Pseudomonadati</taxon>
        <taxon>Pseudomonadota</taxon>
        <taxon>Alphaproteobacteria</taxon>
        <taxon>Rhodobacterales</taxon>
        <taxon>Paracoccaceae</taxon>
        <taxon>Yoonia</taxon>
    </lineage>
</organism>
<feature type="domain" description="Endoribonuclease L-PSP/chorismate mutase-like" evidence="1">
    <location>
        <begin position="10"/>
        <end position="142"/>
    </location>
</feature>
<reference evidence="3" key="1">
    <citation type="submission" date="2024-04" db="EMBL/GenBank/DDBJ databases">
        <title>Phylogenomic analyses of a clade within the roseobacter group suggest taxonomic reassignments of species of the genera Aestuariivita, Citreicella, Loktanella, Nautella, Pelagibaca, Ruegeria, Thalassobius, Thiobacimonas and Tropicibacter, and the proposal o.</title>
        <authorList>
            <person name="Jeon C.O."/>
        </authorList>
    </citation>
    <scope>NUCLEOTIDE SEQUENCE [LARGE SCALE GENOMIC DNA]</scope>
    <source>
        <strain evidence="3">BS5-3</strain>
    </source>
</reference>
<proteinExistence type="predicted"/>
<sequence length="165" mass="17827">MTVTKGVIENKLETLGLKLPPPPRPIGNYLPAVQVGNMLYVSGTLGTIRDENDKDIMPIKGKLGGELTIAEGYESAKLMALNHLALMKMVIGDLDRIERIVKMVGYVNSAPGFTEAHLVLNGASDLYVDLFGPERGKHARAALFQNELGLDAPIEAEMTVLLKSA</sequence>
<dbReference type="Pfam" id="PF14588">
    <property type="entry name" value="YjgF_endoribonc"/>
    <property type="match status" value="1"/>
</dbReference>
<dbReference type="CDD" id="cd02199">
    <property type="entry name" value="YjgF_YER057c_UK114_like_1"/>
    <property type="match status" value="1"/>
</dbReference>
<accession>A0ABZ2V9X8</accession>
<evidence type="ECO:0000259" key="1">
    <source>
        <dbReference type="Pfam" id="PF14588"/>
    </source>
</evidence>
<dbReference type="InterPro" id="IPR013813">
    <property type="entry name" value="Endoribo_LPSP/chorism_mut-like"/>
</dbReference>
<keyword evidence="3" id="KW-1185">Reference proteome</keyword>
<dbReference type="PANTHER" id="PTHR43760:SF1">
    <property type="entry name" value="ENDORIBONUCLEASE L-PSP_CHORISMATE MUTASE-LIKE DOMAIN-CONTAINING PROTEIN"/>
    <property type="match status" value="1"/>
</dbReference>
<evidence type="ECO:0000313" key="3">
    <source>
        <dbReference type="Proteomes" id="UP001440612"/>
    </source>
</evidence>